<gene>
    <name evidence="2" type="ordered locus">XF_2086</name>
</gene>
<evidence type="ECO:0000313" key="3">
    <source>
        <dbReference type="Proteomes" id="UP000000812"/>
    </source>
</evidence>
<name>Q9PBQ4_XYLFA</name>
<protein>
    <recommendedName>
        <fullName evidence="1">Large polyvalent protein associated domain-containing protein</fullName>
    </recommendedName>
</protein>
<dbReference type="Pfam" id="PF18847">
    <property type="entry name" value="LPD29"/>
    <property type="match status" value="1"/>
</dbReference>
<dbReference type="eggNOG" id="ENOG5033A3G">
    <property type="taxonomic scope" value="Bacteria"/>
</dbReference>
<dbReference type="Proteomes" id="UP000000812">
    <property type="component" value="Chromosome"/>
</dbReference>
<dbReference type="HOGENOM" id="CLU_119576_0_0_6"/>
<dbReference type="PIR" id="C82601">
    <property type="entry name" value="C82601"/>
</dbReference>
<organism evidence="2 3">
    <name type="scientific">Xylella fastidiosa (strain 9a5c)</name>
    <dbReference type="NCBI Taxonomy" id="160492"/>
    <lineage>
        <taxon>Bacteria</taxon>
        <taxon>Pseudomonadati</taxon>
        <taxon>Pseudomonadota</taxon>
        <taxon>Gammaproteobacteria</taxon>
        <taxon>Lysobacterales</taxon>
        <taxon>Lysobacteraceae</taxon>
        <taxon>Xylella</taxon>
    </lineage>
</organism>
<dbReference type="KEGG" id="xfa:XF_2086"/>
<evidence type="ECO:0000259" key="1">
    <source>
        <dbReference type="Pfam" id="PF18847"/>
    </source>
</evidence>
<accession>Q9PBQ4</accession>
<dbReference type="InterPro" id="IPR041311">
    <property type="entry name" value="LPD29"/>
</dbReference>
<feature type="domain" description="Large polyvalent protein associated" evidence="1">
    <location>
        <begin position="7"/>
        <end position="99"/>
    </location>
</feature>
<reference evidence="2 3" key="1">
    <citation type="journal article" date="2000" name="Nature">
        <title>The genome sequence of the plant pathogen Xylella fastidiosa.</title>
        <authorList>
            <person name="Simpson A.J."/>
            <person name="Reinach F.C."/>
            <person name="Arruda P."/>
            <person name="Abreu F.A."/>
            <person name="Acencio M."/>
            <person name="Alvarenga R."/>
            <person name="Alves L.M."/>
            <person name="Araya J.E."/>
            <person name="Baia G.S."/>
            <person name="Baptista C.S."/>
            <person name="Barros M.H."/>
            <person name="Bonaccorsi E.D."/>
            <person name="Bordin S."/>
            <person name="Bove J.M."/>
            <person name="Briones M.R."/>
            <person name="Bueno M.R."/>
            <person name="Camargo A.A."/>
            <person name="Camargo L.E."/>
            <person name="Carraro D.M."/>
            <person name="Carrer H."/>
            <person name="Colauto N.B."/>
            <person name="Colombo C."/>
            <person name="Costa F.F."/>
            <person name="Costa M.C."/>
            <person name="Costa-Neto C.M."/>
            <person name="Coutinho L.L."/>
            <person name="Cristofani M."/>
            <person name="Dias-Neto E."/>
            <person name="Docena C."/>
            <person name="El-Dorry H."/>
            <person name="Facincani A.P."/>
            <person name="Ferreira A.J."/>
            <person name="Ferreira V.C."/>
            <person name="Ferro J.A."/>
            <person name="Fraga J.S."/>
            <person name="Franca S.C."/>
            <person name="Franco M.C."/>
            <person name="Frohme M."/>
            <person name="Furlan L.R."/>
            <person name="Garnier M."/>
            <person name="Goldman G.H."/>
            <person name="Goldman M.H."/>
            <person name="Gomes S.L."/>
            <person name="Gruber A."/>
            <person name="Ho P.L."/>
            <person name="Hoheisel J.D."/>
            <person name="Junqueira M.L."/>
            <person name="Kemper E.L."/>
            <person name="Kitajima J.P."/>
            <person name="Krieger J.E."/>
            <person name="Kuramae E.E."/>
            <person name="Laigret F."/>
            <person name="Lambais M.R."/>
            <person name="Leite L.C."/>
            <person name="Lemos E.G."/>
            <person name="Lemos M.V."/>
            <person name="Lopes S.A."/>
            <person name="Lopes C.R."/>
            <person name="Machado J.A."/>
            <person name="Machado M.A."/>
            <person name="Madeira A.M."/>
            <person name="Madeira H.M."/>
            <person name="Marino C.L."/>
            <person name="Marques M.V."/>
            <person name="Martins E.A."/>
            <person name="Martins E.M."/>
            <person name="Matsukuma A.Y."/>
            <person name="Menck C.F."/>
            <person name="Miracca E.C."/>
            <person name="Miyaki C.Y."/>
            <person name="Monteriro-Vitorello C.B."/>
            <person name="Moon D.H."/>
            <person name="Nagai M.A."/>
            <person name="Nascimento A.L."/>
            <person name="Netto L.E."/>
            <person name="Nhani A.Jr."/>
            <person name="Nobrega F.G."/>
            <person name="Nunes L.R."/>
            <person name="Oliveira M.A."/>
            <person name="de Oliveira M.C."/>
            <person name="de Oliveira R.C."/>
            <person name="Palmieri D.A."/>
            <person name="Paris A."/>
            <person name="Peixoto B.R."/>
            <person name="Pereira G.A."/>
            <person name="Pereira H.A.Jr."/>
            <person name="Pesquero J.B."/>
            <person name="Quaggio R.B."/>
            <person name="Roberto P.G."/>
            <person name="Rodrigues V."/>
            <person name="de M Rosa A.J."/>
            <person name="de Rosa V.E.Jr."/>
            <person name="de Sa R.G."/>
            <person name="Santelli R.V."/>
            <person name="Sawasaki H.E."/>
            <person name="da Silva A.C."/>
            <person name="da Silva A.M."/>
            <person name="da Silva F.R."/>
            <person name="da Silva W.A.Jr."/>
            <person name="da Silveira J.F."/>
            <person name="Silvestri M.L."/>
            <person name="Siqueira W.J."/>
            <person name="de Souza A.A."/>
            <person name="de Souza A.P."/>
            <person name="Terenzi M.F."/>
            <person name="Truffi D."/>
            <person name="Tsai S.M."/>
            <person name="Tsuhako M.H."/>
            <person name="Vallada H."/>
            <person name="Van Sluys M.A."/>
            <person name="Verjovski-Almeida S."/>
            <person name="Vettore A.L."/>
            <person name="Zago M.A."/>
            <person name="Zatz M."/>
            <person name="Meidanis J."/>
            <person name="Setubal J.C."/>
        </authorList>
    </citation>
    <scope>NUCLEOTIDE SEQUENCE [LARGE SCALE GENOMIC DNA]</scope>
    <source>
        <strain evidence="2 3">9a5c</strain>
    </source>
</reference>
<dbReference type="EMBL" id="AE003849">
    <property type="protein sequence ID" value="AAF84885.1"/>
    <property type="molecule type" value="Genomic_DNA"/>
</dbReference>
<evidence type="ECO:0000313" key="2">
    <source>
        <dbReference type="EMBL" id="AAF84885.1"/>
    </source>
</evidence>
<sequence>MATKHFTCAETAKLVRKALKESFPDIKFSVKSSNYSGEASIRLKWIDGPNFKQIKPISKCFKSSYFDGSIDYKGSIYHIMQGQIVRFGADFVLHHRDYSYAAIQKAIDAVYRRFESSFKSIGADKPTLSDYNSGSLWGIRLDGMHDPVHLQVDVFLMKHNDRLNFNKSITAASVIVTHDDGYSRTNGSGISAVPNDL</sequence>
<dbReference type="RefSeq" id="WP_010894539.1">
    <property type="nucleotide sequence ID" value="NC_002488.3"/>
</dbReference>
<dbReference type="AlphaFoldDB" id="Q9PBQ4"/>
<proteinExistence type="predicted"/>